<keyword evidence="2" id="KW-1185">Reference proteome</keyword>
<proteinExistence type="predicted"/>
<dbReference type="EMBL" id="OV651829">
    <property type="protein sequence ID" value="CAH1104702.1"/>
    <property type="molecule type" value="Genomic_DNA"/>
</dbReference>
<dbReference type="Proteomes" id="UP001153636">
    <property type="component" value="Chromosome 17"/>
</dbReference>
<reference evidence="1" key="1">
    <citation type="submission" date="2022-01" db="EMBL/GenBank/DDBJ databases">
        <authorList>
            <person name="King R."/>
        </authorList>
    </citation>
    <scope>NUCLEOTIDE SEQUENCE</scope>
</reference>
<protein>
    <submittedName>
        <fullName evidence="1">Uncharacterized protein</fullName>
    </submittedName>
</protein>
<gene>
    <name evidence="1" type="ORF">PSYICH_LOCUS5497</name>
</gene>
<name>A0A9P0CU27_9CUCU</name>
<dbReference type="AlphaFoldDB" id="A0A9P0CU27"/>
<evidence type="ECO:0000313" key="1">
    <source>
        <dbReference type="EMBL" id="CAH1104702.1"/>
    </source>
</evidence>
<organism evidence="1 2">
    <name type="scientific">Psylliodes chrysocephalus</name>
    <dbReference type="NCBI Taxonomy" id="3402493"/>
    <lineage>
        <taxon>Eukaryota</taxon>
        <taxon>Metazoa</taxon>
        <taxon>Ecdysozoa</taxon>
        <taxon>Arthropoda</taxon>
        <taxon>Hexapoda</taxon>
        <taxon>Insecta</taxon>
        <taxon>Pterygota</taxon>
        <taxon>Neoptera</taxon>
        <taxon>Endopterygota</taxon>
        <taxon>Coleoptera</taxon>
        <taxon>Polyphaga</taxon>
        <taxon>Cucujiformia</taxon>
        <taxon>Chrysomeloidea</taxon>
        <taxon>Chrysomelidae</taxon>
        <taxon>Galerucinae</taxon>
        <taxon>Alticini</taxon>
        <taxon>Psylliodes</taxon>
    </lineage>
</organism>
<dbReference type="OrthoDB" id="6775559at2759"/>
<sequence>MQKINSMLWLCDVCLDEVHNNGGLRYEIESLKQSVSVEIGKLKEMFPTQYENNSQNLNHPKNLKSYAQAAGEVVIIKPKNTDQACSKKTFEAIQKYLNPTSLQIGINKIRKVKDSGVVIKCNFKNKIEKVKSAVEKKLSKSYNIVSLHLKNPSIKVADIGNEMSPKDLINCIKKQNGFLNDDDSNISLLEFFKKSSLNSWL</sequence>
<evidence type="ECO:0000313" key="2">
    <source>
        <dbReference type="Proteomes" id="UP001153636"/>
    </source>
</evidence>
<accession>A0A9P0CU27</accession>